<gene>
    <name evidence="7" type="primary">PLEST004570</name>
    <name evidence="7" type="ORF">PLESTB_000484900</name>
</gene>
<keyword evidence="4" id="KW-0274">FAD</keyword>
<evidence type="ECO:0000256" key="5">
    <source>
        <dbReference type="ARBA" id="ARBA00023002"/>
    </source>
</evidence>
<organism evidence="7 8">
    <name type="scientific">Pleodorina starrii</name>
    <dbReference type="NCBI Taxonomy" id="330485"/>
    <lineage>
        <taxon>Eukaryota</taxon>
        <taxon>Viridiplantae</taxon>
        <taxon>Chlorophyta</taxon>
        <taxon>core chlorophytes</taxon>
        <taxon>Chlorophyceae</taxon>
        <taxon>CS clade</taxon>
        <taxon>Chlamydomonadales</taxon>
        <taxon>Volvocaceae</taxon>
        <taxon>Pleodorina</taxon>
    </lineage>
</organism>
<dbReference type="PANTHER" id="PTHR42784:SF1">
    <property type="entry name" value="PYRANOSE 2-OXIDASE"/>
    <property type="match status" value="1"/>
</dbReference>
<evidence type="ECO:0000313" key="8">
    <source>
        <dbReference type="Proteomes" id="UP001165080"/>
    </source>
</evidence>
<protein>
    <recommendedName>
        <fullName evidence="6">Glucose-methanol-choline oxidoreductase C-terminal domain-containing protein</fullName>
    </recommendedName>
</protein>
<dbReference type="Proteomes" id="UP001165080">
    <property type="component" value="Unassembled WGS sequence"/>
</dbReference>
<comment type="cofactor">
    <cofactor evidence="1">
        <name>FAD</name>
        <dbReference type="ChEBI" id="CHEBI:57692"/>
    </cofactor>
</comment>
<evidence type="ECO:0000256" key="1">
    <source>
        <dbReference type="ARBA" id="ARBA00001974"/>
    </source>
</evidence>
<feature type="domain" description="Glucose-methanol-choline oxidoreductase C-terminal" evidence="6">
    <location>
        <begin position="346"/>
        <end position="453"/>
    </location>
</feature>
<evidence type="ECO:0000313" key="7">
    <source>
        <dbReference type="EMBL" id="GLC51274.1"/>
    </source>
</evidence>
<name>A0A9W6BFQ2_9CHLO</name>
<sequence>MQVRPLVATWRPLSPATRITTAAPAERVSLRHGTAIAPAGSRLLPARRPSAAAASHGAGDAAAEHYDVVIIGSGPVGSAFARKLVAGGQHVCMVDAGPRTSSKPGAHLKNAYKYQRDVNKFADHIRGALQTLSVPTNFASVPTLDPLAFNPPPTAKGYVRGNQNPYQSQQDNLPAAAATYNVGGMGTHWTCSCPRPTEIERNWLFPSDEAYSEAENILRVNQKAFLNYSIRDRTLNSVGGSSARPGGPAPERRGDIVAREFEPFCRHDLSVDPVPIPIDDADPNQWIPVSPERPWHAQVHRDAFAYGDAPPNVDSRLIVDLRFFGIVSQRFENHVEFHTCASKGVTDMMGLPQPTFHYKYTAEEKLLMHNMMEDMCYYASKVGGYLPGSEPQFMKPGLSLHIHGSTRVGDSPEDSVVGRTGRVHGTKNLFLGGNGLIPRAIACNPTLTSVAYALQASEFILRNSSSSGASRPERLA</sequence>
<dbReference type="InterPro" id="IPR051473">
    <property type="entry name" value="P2Ox-like"/>
</dbReference>
<accession>A0A9W6BFQ2</accession>
<keyword evidence="5" id="KW-0560">Oxidoreductase</keyword>
<evidence type="ECO:0000256" key="2">
    <source>
        <dbReference type="ARBA" id="ARBA00010790"/>
    </source>
</evidence>
<dbReference type="Gene3D" id="3.50.50.60">
    <property type="entry name" value="FAD/NAD(P)-binding domain"/>
    <property type="match status" value="2"/>
</dbReference>
<dbReference type="InterPro" id="IPR007867">
    <property type="entry name" value="GMC_OxRtase_C"/>
</dbReference>
<keyword evidence="8" id="KW-1185">Reference proteome</keyword>
<dbReference type="Pfam" id="PF05199">
    <property type="entry name" value="GMC_oxred_C"/>
    <property type="match status" value="1"/>
</dbReference>
<reference evidence="7 8" key="1">
    <citation type="journal article" date="2023" name="Commun. Biol.">
        <title>Reorganization of the ancestral sex-determining regions during the evolution of trioecy in Pleodorina starrii.</title>
        <authorList>
            <person name="Takahashi K."/>
            <person name="Suzuki S."/>
            <person name="Kawai-Toyooka H."/>
            <person name="Yamamoto K."/>
            <person name="Hamaji T."/>
            <person name="Ootsuki R."/>
            <person name="Yamaguchi H."/>
            <person name="Kawachi M."/>
            <person name="Higashiyama T."/>
            <person name="Nozaki H."/>
        </authorList>
    </citation>
    <scope>NUCLEOTIDE SEQUENCE [LARGE SCALE GENOMIC DNA]</scope>
    <source>
        <strain evidence="7 8">NIES-4479</strain>
    </source>
</reference>
<evidence type="ECO:0000256" key="3">
    <source>
        <dbReference type="ARBA" id="ARBA00022630"/>
    </source>
</evidence>
<evidence type="ECO:0000259" key="6">
    <source>
        <dbReference type="Pfam" id="PF05199"/>
    </source>
</evidence>
<dbReference type="AlphaFoldDB" id="A0A9W6BFQ2"/>
<dbReference type="SUPFAM" id="SSF54373">
    <property type="entry name" value="FAD-linked reductases, C-terminal domain"/>
    <property type="match status" value="1"/>
</dbReference>
<comment type="caution">
    <text evidence="7">The sequence shown here is derived from an EMBL/GenBank/DDBJ whole genome shotgun (WGS) entry which is preliminary data.</text>
</comment>
<dbReference type="PANTHER" id="PTHR42784">
    <property type="entry name" value="PYRANOSE 2-OXIDASE"/>
    <property type="match status" value="1"/>
</dbReference>
<evidence type="ECO:0000256" key="4">
    <source>
        <dbReference type="ARBA" id="ARBA00022827"/>
    </source>
</evidence>
<dbReference type="SUPFAM" id="SSF51905">
    <property type="entry name" value="FAD/NAD(P)-binding domain"/>
    <property type="match status" value="1"/>
</dbReference>
<dbReference type="EMBL" id="BRXU01000004">
    <property type="protein sequence ID" value="GLC51274.1"/>
    <property type="molecule type" value="Genomic_DNA"/>
</dbReference>
<keyword evidence="3" id="KW-0285">Flavoprotein</keyword>
<proteinExistence type="inferred from homology"/>
<dbReference type="InterPro" id="IPR036188">
    <property type="entry name" value="FAD/NAD-bd_sf"/>
</dbReference>
<comment type="similarity">
    <text evidence="2">Belongs to the GMC oxidoreductase family.</text>
</comment>
<dbReference type="GO" id="GO:0016614">
    <property type="term" value="F:oxidoreductase activity, acting on CH-OH group of donors"/>
    <property type="evidence" value="ECO:0007669"/>
    <property type="project" value="InterPro"/>
</dbReference>